<keyword evidence="2" id="KW-0472">Membrane</keyword>
<name>A0A833GZP2_9LEPT</name>
<accession>A0A833GZP2</accession>
<evidence type="ECO:0000313" key="5">
    <source>
        <dbReference type="Proteomes" id="UP000460298"/>
    </source>
</evidence>
<organism evidence="4 5">
    <name type="scientific">Leptonema illini</name>
    <dbReference type="NCBI Taxonomy" id="183"/>
    <lineage>
        <taxon>Bacteria</taxon>
        <taxon>Pseudomonadati</taxon>
        <taxon>Spirochaetota</taxon>
        <taxon>Spirochaetia</taxon>
        <taxon>Leptospirales</taxon>
        <taxon>Leptospiraceae</taxon>
        <taxon>Leptonema</taxon>
    </lineage>
</organism>
<feature type="compositionally biased region" description="Basic and acidic residues" evidence="1">
    <location>
        <begin position="66"/>
        <end position="76"/>
    </location>
</feature>
<gene>
    <name evidence="4" type="ORF">F9K24_16050</name>
</gene>
<feature type="compositionally biased region" description="Basic and acidic residues" evidence="1">
    <location>
        <begin position="47"/>
        <end position="59"/>
    </location>
</feature>
<feature type="chain" id="PRO_5032984188" evidence="3">
    <location>
        <begin position="21"/>
        <end position="118"/>
    </location>
</feature>
<sequence length="118" mass="12881">MRRTVTGIAALLFLAGPLLAAPEGADLTLPRSTDRYIPGLISGEEAQVDRRMEVTEHEQPAAPEKPQQEKPAKPALDEEGEGFLSSLFKDQTVINLIILGVLLGVFILYRLRSGGSRR</sequence>
<keyword evidence="3" id="KW-0732">Signal</keyword>
<feature type="transmembrane region" description="Helical" evidence="2">
    <location>
        <begin position="93"/>
        <end position="111"/>
    </location>
</feature>
<evidence type="ECO:0000256" key="3">
    <source>
        <dbReference type="SAM" id="SignalP"/>
    </source>
</evidence>
<dbReference type="Proteomes" id="UP000460298">
    <property type="component" value="Unassembled WGS sequence"/>
</dbReference>
<feature type="region of interest" description="Disordered" evidence="1">
    <location>
        <begin position="47"/>
        <end position="76"/>
    </location>
</feature>
<comment type="caution">
    <text evidence="4">The sequence shown here is derived from an EMBL/GenBank/DDBJ whole genome shotgun (WGS) entry which is preliminary data.</text>
</comment>
<keyword evidence="2" id="KW-1133">Transmembrane helix</keyword>
<feature type="signal peptide" evidence="3">
    <location>
        <begin position="1"/>
        <end position="20"/>
    </location>
</feature>
<evidence type="ECO:0000256" key="2">
    <source>
        <dbReference type="SAM" id="Phobius"/>
    </source>
</evidence>
<evidence type="ECO:0000256" key="1">
    <source>
        <dbReference type="SAM" id="MobiDB-lite"/>
    </source>
</evidence>
<protein>
    <submittedName>
        <fullName evidence="4">Uncharacterized protein</fullName>
    </submittedName>
</protein>
<reference evidence="4 5" key="1">
    <citation type="submission" date="2019-10" db="EMBL/GenBank/DDBJ databases">
        <title>Extracellular Electron Transfer in a Candidatus Methanoperedens spp. Enrichment Culture.</title>
        <authorList>
            <person name="Berger S."/>
            <person name="Rangel Shaw D."/>
            <person name="Berben T."/>
            <person name="In 'T Zandt M."/>
            <person name="Frank J."/>
            <person name="Reimann J."/>
            <person name="Jetten M.S.M."/>
            <person name="Welte C.U."/>
        </authorList>
    </citation>
    <scope>NUCLEOTIDE SEQUENCE [LARGE SCALE GENOMIC DNA]</scope>
    <source>
        <strain evidence="4">SB12</strain>
    </source>
</reference>
<dbReference type="AlphaFoldDB" id="A0A833GZP2"/>
<keyword evidence="2" id="KW-0812">Transmembrane</keyword>
<proteinExistence type="predicted"/>
<dbReference type="EMBL" id="WBUI01000018">
    <property type="protein sequence ID" value="KAB2930748.1"/>
    <property type="molecule type" value="Genomic_DNA"/>
</dbReference>
<evidence type="ECO:0000313" key="4">
    <source>
        <dbReference type="EMBL" id="KAB2930748.1"/>
    </source>
</evidence>